<dbReference type="HOGENOM" id="CLU_119901_0_0_10"/>
<feature type="transmembrane region" description="Helical" evidence="2">
    <location>
        <begin position="12"/>
        <end position="30"/>
    </location>
</feature>
<dbReference type="Pfam" id="PF13801">
    <property type="entry name" value="Metal_resist"/>
    <property type="match status" value="1"/>
</dbReference>
<protein>
    <recommendedName>
        <fullName evidence="4">Periplasmic heavy metal sensor</fullName>
    </recommendedName>
</protein>
<name>B3EM28_CHLPB</name>
<reference evidence="3" key="1">
    <citation type="submission" date="2008-06" db="EMBL/GenBank/DDBJ databases">
        <title>Complete sequence of Chlorobium phaeobacteroides BS1.</title>
        <authorList>
            <consortium name="US DOE Joint Genome Institute"/>
            <person name="Lucas S."/>
            <person name="Copeland A."/>
            <person name="Lapidus A."/>
            <person name="Glavina del Rio T."/>
            <person name="Dalin E."/>
            <person name="Tice H."/>
            <person name="Bruce D."/>
            <person name="Goodwin L."/>
            <person name="Pitluck S."/>
            <person name="Schmutz J."/>
            <person name="Larimer F."/>
            <person name="Land M."/>
            <person name="Hauser L."/>
            <person name="Kyrpides N."/>
            <person name="Ovchinnikova G."/>
            <person name="Li T."/>
            <person name="Liu Z."/>
            <person name="Zhao F."/>
            <person name="Overmann J."/>
            <person name="Bryant D.A."/>
            <person name="Richardson P."/>
        </authorList>
    </citation>
    <scope>NUCLEOTIDE SEQUENCE [LARGE SCALE GENOMIC DNA]</scope>
    <source>
        <strain evidence="3">BS1</strain>
    </source>
</reference>
<dbReference type="Gene3D" id="1.20.120.1490">
    <property type="match status" value="1"/>
</dbReference>
<proteinExistence type="predicted"/>
<dbReference type="OrthoDB" id="595025at2"/>
<dbReference type="eggNOG" id="COG3678">
    <property type="taxonomic scope" value="Bacteria"/>
</dbReference>
<dbReference type="EMBL" id="CP001101">
    <property type="protein sequence ID" value="ACE03406.1"/>
    <property type="molecule type" value="Genomic_DNA"/>
</dbReference>
<evidence type="ECO:0000256" key="2">
    <source>
        <dbReference type="SAM" id="Phobius"/>
    </source>
</evidence>
<dbReference type="KEGG" id="cpb:Cphamn1_0442"/>
<feature type="region of interest" description="Disordered" evidence="1">
    <location>
        <begin position="174"/>
        <end position="196"/>
    </location>
</feature>
<organism evidence="3">
    <name type="scientific">Chlorobium phaeobacteroides (strain BS1)</name>
    <dbReference type="NCBI Taxonomy" id="331678"/>
    <lineage>
        <taxon>Bacteria</taxon>
        <taxon>Pseudomonadati</taxon>
        <taxon>Chlorobiota</taxon>
        <taxon>Chlorobiia</taxon>
        <taxon>Chlorobiales</taxon>
        <taxon>Chlorobiaceae</taxon>
        <taxon>Chlorobium/Pelodictyon group</taxon>
        <taxon>Chlorobium</taxon>
    </lineage>
</organism>
<dbReference type="AlphaFoldDB" id="B3EM28"/>
<evidence type="ECO:0008006" key="4">
    <source>
        <dbReference type="Google" id="ProtNLM"/>
    </source>
</evidence>
<feature type="compositionally biased region" description="Basic and acidic residues" evidence="1">
    <location>
        <begin position="177"/>
        <end position="187"/>
    </location>
</feature>
<keyword evidence="2" id="KW-0812">Transmembrane</keyword>
<evidence type="ECO:0000256" key="1">
    <source>
        <dbReference type="SAM" id="MobiDB-lite"/>
    </source>
</evidence>
<sequence>MDFLSSKRFISIVLAILVVLNLVLLGTLLWQNTHSSQKQGRDTVNHKYRNKQSFFQKELQLTEEQSEQFNELRRQHFQGTLPALVAISGLKRQLIQEALKVEPDTLSMKTLAGKIGRQQAIVEYRLAWHFNSLSRVCTPEQRDSLQRVLEKVTAKPFKLKRRLLLRRIEFSPLQQDSSEKRGMRTKEPAQQSTQQQ</sequence>
<gene>
    <name evidence="3" type="ordered locus">Cphamn1_0442</name>
</gene>
<dbReference type="STRING" id="331678.Cphamn1_0442"/>
<dbReference type="InterPro" id="IPR025961">
    <property type="entry name" value="Metal_resist"/>
</dbReference>
<keyword evidence="2" id="KW-0472">Membrane</keyword>
<keyword evidence="2" id="KW-1133">Transmembrane helix</keyword>
<evidence type="ECO:0000313" key="3">
    <source>
        <dbReference type="EMBL" id="ACE03406.1"/>
    </source>
</evidence>
<accession>B3EM28</accession>